<feature type="transmembrane region" description="Helical" evidence="1">
    <location>
        <begin position="37"/>
        <end position="62"/>
    </location>
</feature>
<keyword evidence="1" id="KW-1133">Transmembrane helix</keyword>
<evidence type="ECO:0000313" key="2">
    <source>
        <dbReference type="EMBL" id="PRO67436.1"/>
    </source>
</evidence>
<evidence type="ECO:0000313" key="3">
    <source>
        <dbReference type="Proteomes" id="UP000239539"/>
    </source>
</evidence>
<dbReference type="Proteomes" id="UP000239539">
    <property type="component" value="Unassembled WGS sequence"/>
</dbReference>
<keyword evidence="1" id="KW-0472">Membrane</keyword>
<sequence>MQTQDIHKSWQRFKIGLTIFVVGVLLLFTLSHIHTSLYVLSMTVLFGGFVIAMFGYIGIFLARFSSLKNRKPPPKF</sequence>
<protein>
    <submittedName>
        <fullName evidence="2">Uncharacterized protein</fullName>
    </submittedName>
</protein>
<evidence type="ECO:0000256" key="1">
    <source>
        <dbReference type="SAM" id="Phobius"/>
    </source>
</evidence>
<proteinExistence type="predicted"/>
<dbReference type="EMBL" id="PVNO01000031">
    <property type="protein sequence ID" value="PRO67436.1"/>
    <property type="molecule type" value="Genomic_DNA"/>
</dbReference>
<keyword evidence="1" id="KW-0812">Transmembrane</keyword>
<reference evidence="3" key="1">
    <citation type="journal article" date="2020" name="Int. J. Syst. Evol. Microbiol.">
        <title>Alteromonas alba sp. nov., a marine bacterium isolated from the seawater of the West Pacific Ocean.</title>
        <authorList>
            <person name="Sun C."/>
            <person name="Wu Y.-H."/>
            <person name="Xamxidin M."/>
            <person name="Cheng H."/>
            <person name="Xu X.-W."/>
        </authorList>
    </citation>
    <scope>NUCLEOTIDE SEQUENCE [LARGE SCALE GENOMIC DNA]</scope>
    <source>
        <strain evidence="3">9a2</strain>
    </source>
</reference>
<gene>
    <name evidence="2" type="ORF">C6Y39_17230</name>
</gene>
<accession>A0ABX5CLX4</accession>
<organism evidence="2 3">
    <name type="scientific">Alteromonas gracilis</name>
    <dbReference type="NCBI Taxonomy" id="1479524"/>
    <lineage>
        <taxon>Bacteria</taxon>
        <taxon>Pseudomonadati</taxon>
        <taxon>Pseudomonadota</taxon>
        <taxon>Gammaproteobacteria</taxon>
        <taxon>Alteromonadales</taxon>
        <taxon>Alteromonadaceae</taxon>
        <taxon>Alteromonas/Salinimonas group</taxon>
        <taxon>Alteromonas</taxon>
    </lineage>
</organism>
<keyword evidence="3" id="KW-1185">Reference proteome</keyword>
<comment type="caution">
    <text evidence="2">The sequence shown here is derived from an EMBL/GenBank/DDBJ whole genome shotgun (WGS) entry which is preliminary data.</text>
</comment>
<name>A0ABX5CLX4_9ALTE</name>
<feature type="transmembrane region" description="Helical" evidence="1">
    <location>
        <begin position="12"/>
        <end position="31"/>
    </location>
</feature>